<evidence type="ECO:0000259" key="1">
    <source>
        <dbReference type="Pfam" id="PF00075"/>
    </source>
</evidence>
<dbReference type="SUPFAM" id="SSF53098">
    <property type="entry name" value="Ribonuclease H-like"/>
    <property type="match status" value="1"/>
</dbReference>
<keyword evidence="4" id="KW-1185">Reference proteome</keyword>
<dbReference type="InterPro" id="IPR012337">
    <property type="entry name" value="RNaseH-like_sf"/>
</dbReference>
<dbReference type="GO" id="GO:0003676">
    <property type="term" value="F:nucleic acid binding"/>
    <property type="evidence" value="ECO:0007669"/>
    <property type="project" value="InterPro"/>
</dbReference>
<feature type="domain" description="Tetratrico peptide repeat group 5" evidence="2">
    <location>
        <begin position="56"/>
        <end position="136"/>
    </location>
</feature>
<name>A0A8K0D2E3_IGNLU</name>
<dbReference type="InterPro" id="IPR036397">
    <property type="entry name" value="RNaseH_sf"/>
</dbReference>
<sequence length="257" mass="29316">MRANQLRMYISAFGYSNLYVLFVADAPTPPETCALTALCKTILQQTMYKSPDRVVDLTEEKQSDVLLDLACIRNGLSLFRGGRSSSFLSSSVREIGHPADIGKLIFKIMDDEREELKDAIQIYTILENNKSGKAYEIYSDDREIESRKSRLGAWSLIFQCQLLAIGETLKFIRDNEFVFEEFTLNSDSRSVYKEVEAKVKIKVKWVKAHVGIEKNKRVDELAKEVALEEGVEIDVRHYLPNSSQEATQGLDDTVMRR</sequence>
<dbReference type="InterPro" id="IPR041656">
    <property type="entry name" value="TPR_5"/>
</dbReference>
<dbReference type="Pfam" id="PF00075">
    <property type="entry name" value="RNase_H"/>
    <property type="match status" value="1"/>
</dbReference>
<evidence type="ECO:0000313" key="3">
    <source>
        <dbReference type="EMBL" id="KAF2894892.1"/>
    </source>
</evidence>
<evidence type="ECO:0008006" key="5">
    <source>
        <dbReference type="Google" id="ProtNLM"/>
    </source>
</evidence>
<comment type="caution">
    <text evidence="3">The sequence shown here is derived from an EMBL/GenBank/DDBJ whole genome shotgun (WGS) entry which is preliminary data.</text>
</comment>
<reference evidence="3" key="1">
    <citation type="submission" date="2019-08" db="EMBL/GenBank/DDBJ databases">
        <title>The genome of the North American firefly Photinus pyralis.</title>
        <authorList>
            <consortium name="Photinus pyralis genome working group"/>
            <person name="Fallon T.R."/>
            <person name="Sander Lower S.E."/>
            <person name="Weng J.-K."/>
        </authorList>
    </citation>
    <scope>NUCLEOTIDE SEQUENCE</scope>
    <source>
        <strain evidence="3">TRF0915ILg1</strain>
        <tissue evidence="3">Whole body</tissue>
    </source>
</reference>
<evidence type="ECO:0000259" key="2">
    <source>
        <dbReference type="Pfam" id="PF12688"/>
    </source>
</evidence>
<dbReference type="Gene3D" id="3.30.420.10">
    <property type="entry name" value="Ribonuclease H-like superfamily/Ribonuclease H"/>
    <property type="match status" value="1"/>
</dbReference>
<gene>
    <name evidence="3" type="ORF">ILUMI_11282</name>
</gene>
<evidence type="ECO:0000313" key="4">
    <source>
        <dbReference type="Proteomes" id="UP000801492"/>
    </source>
</evidence>
<dbReference type="GO" id="GO:0004523">
    <property type="term" value="F:RNA-DNA hybrid ribonuclease activity"/>
    <property type="evidence" value="ECO:0007669"/>
    <property type="project" value="InterPro"/>
</dbReference>
<accession>A0A8K0D2E3</accession>
<dbReference type="EMBL" id="VTPC01006465">
    <property type="protein sequence ID" value="KAF2894892.1"/>
    <property type="molecule type" value="Genomic_DNA"/>
</dbReference>
<organism evidence="3 4">
    <name type="scientific">Ignelater luminosus</name>
    <name type="common">Cucubano</name>
    <name type="synonym">Pyrophorus luminosus</name>
    <dbReference type="NCBI Taxonomy" id="2038154"/>
    <lineage>
        <taxon>Eukaryota</taxon>
        <taxon>Metazoa</taxon>
        <taxon>Ecdysozoa</taxon>
        <taxon>Arthropoda</taxon>
        <taxon>Hexapoda</taxon>
        <taxon>Insecta</taxon>
        <taxon>Pterygota</taxon>
        <taxon>Neoptera</taxon>
        <taxon>Endopterygota</taxon>
        <taxon>Coleoptera</taxon>
        <taxon>Polyphaga</taxon>
        <taxon>Elateriformia</taxon>
        <taxon>Elateroidea</taxon>
        <taxon>Elateridae</taxon>
        <taxon>Agrypninae</taxon>
        <taxon>Pyrophorini</taxon>
        <taxon>Ignelater</taxon>
    </lineage>
</organism>
<dbReference type="AlphaFoldDB" id="A0A8K0D2E3"/>
<dbReference type="Pfam" id="PF12688">
    <property type="entry name" value="TPR_5"/>
    <property type="match status" value="1"/>
</dbReference>
<proteinExistence type="predicted"/>
<dbReference type="Proteomes" id="UP000801492">
    <property type="component" value="Unassembled WGS sequence"/>
</dbReference>
<protein>
    <recommendedName>
        <fullName evidence="5">RNase H type-1 domain-containing protein</fullName>
    </recommendedName>
</protein>
<dbReference type="OrthoDB" id="6781282at2759"/>
<dbReference type="InterPro" id="IPR002156">
    <property type="entry name" value="RNaseH_domain"/>
</dbReference>
<feature type="domain" description="RNase H type-1" evidence="1">
    <location>
        <begin position="183"/>
        <end position="226"/>
    </location>
</feature>